<accession>A0A511D747</accession>
<feature type="compositionally biased region" description="Polar residues" evidence="1">
    <location>
        <begin position="106"/>
        <end position="116"/>
    </location>
</feature>
<dbReference type="AlphaFoldDB" id="A0A511D747"/>
<name>A0A511D747_9PSEU</name>
<evidence type="ECO:0000313" key="2">
    <source>
        <dbReference type="EMBL" id="GEL20273.1"/>
    </source>
</evidence>
<organism evidence="2 3">
    <name type="scientific">Pseudonocardia asaccharolytica DSM 44247 = NBRC 16224</name>
    <dbReference type="NCBI Taxonomy" id="1123024"/>
    <lineage>
        <taxon>Bacteria</taxon>
        <taxon>Bacillati</taxon>
        <taxon>Actinomycetota</taxon>
        <taxon>Actinomycetes</taxon>
        <taxon>Pseudonocardiales</taxon>
        <taxon>Pseudonocardiaceae</taxon>
        <taxon>Pseudonocardia</taxon>
    </lineage>
</organism>
<dbReference type="Proteomes" id="UP000321328">
    <property type="component" value="Unassembled WGS sequence"/>
</dbReference>
<feature type="compositionally biased region" description="Basic and acidic residues" evidence="1">
    <location>
        <begin position="64"/>
        <end position="83"/>
    </location>
</feature>
<evidence type="ECO:0000256" key="1">
    <source>
        <dbReference type="SAM" id="MobiDB-lite"/>
    </source>
</evidence>
<reference evidence="2 3" key="1">
    <citation type="submission" date="2019-07" db="EMBL/GenBank/DDBJ databases">
        <title>Whole genome shotgun sequence of Pseudonocardia asaccharolytica NBRC 16224.</title>
        <authorList>
            <person name="Hosoyama A."/>
            <person name="Uohara A."/>
            <person name="Ohji S."/>
            <person name="Ichikawa N."/>
        </authorList>
    </citation>
    <scope>NUCLEOTIDE SEQUENCE [LARGE SCALE GENOMIC DNA]</scope>
    <source>
        <strain evidence="2 3">NBRC 16224</strain>
    </source>
</reference>
<protein>
    <submittedName>
        <fullName evidence="2">Uncharacterized protein</fullName>
    </submittedName>
</protein>
<sequence length="124" mass="13687">MLAALGDGSYTEPTDKTLTVAAFLRGHWLPVARTGATRHNTPRRATTIAQYEITVETDRAHRATTYRADRLRDARRIPEDRPGRGLRRPNRPVSAGRKAGGRCPLSRNTSHRTVGTTGFEPATP</sequence>
<feature type="region of interest" description="Disordered" evidence="1">
    <location>
        <begin position="64"/>
        <end position="124"/>
    </location>
</feature>
<gene>
    <name evidence="2" type="ORF">PA7_41100</name>
</gene>
<keyword evidence="3" id="KW-1185">Reference proteome</keyword>
<dbReference type="EMBL" id="BJVI01000063">
    <property type="protein sequence ID" value="GEL20273.1"/>
    <property type="molecule type" value="Genomic_DNA"/>
</dbReference>
<comment type="caution">
    <text evidence="2">The sequence shown here is derived from an EMBL/GenBank/DDBJ whole genome shotgun (WGS) entry which is preliminary data.</text>
</comment>
<evidence type="ECO:0000313" key="3">
    <source>
        <dbReference type="Proteomes" id="UP000321328"/>
    </source>
</evidence>
<proteinExistence type="predicted"/>